<evidence type="ECO:0000256" key="1">
    <source>
        <dbReference type="SAM" id="Phobius"/>
    </source>
</evidence>
<reference evidence="2" key="1">
    <citation type="submission" date="2021-02" db="EMBL/GenBank/DDBJ databases">
        <title>First Annotated Genome of the Yellow-green Alga Tribonema minus.</title>
        <authorList>
            <person name="Mahan K.M."/>
        </authorList>
    </citation>
    <scope>NUCLEOTIDE SEQUENCE</scope>
    <source>
        <strain evidence="2">UTEX B ZZ1240</strain>
    </source>
</reference>
<proteinExistence type="predicted"/>
<gene>
    <name evidence="2" type="ORF">JKP88DRAFT_253288</name>
</gene>
<dbReference type="EMBL" id="JAFCMP010000063">
    <property type="protein sequence ID" value="KAG5188827.1"/>
    <property type="molecule type" value="Genomic_DNA"/>
</dbReference>
<keyword evidence="3" id="KW-1185">Reference proteome</keyword>
<feature type="transmembrane region" description="Helical" evidence="1">
    <location>
        <begin position="149"/>
        <end position="169"/>
    </location>
</feature>
<comment type="caution">
    <text evidence="2">The sequence shown here is derived from an EMBL/GenBank/DDBJ whole genome shotgun (WGS) entry which is preliminary data.</text>
</comment>
<feature type="transmembrane region" description="Helical" evidence="1">
    <location>
        <begin position="335"/>
        <end position="368"/>
    </location>
</feature>
<keyword evidence="1" id="KW-0812">Transmembrane</keyword>
<evidence type="ECO:0000313" key="2">
    <source>
        <dbReference type="EMBL" id="KAG5188827.1"/>
    </source>
</evidence>
<dbReference type="OrthoDB" id="205145at2759"/>
<dbReference type="PANTHER" id="PTHR11319">
    <property type="entry name" value="G PROTEIN-COUPLED RECEPTOR-RELATED"/>
    <property type="match status" value="1"/>
</dbReference>
<sequence length="467" mass="52321">MTIADSVFNSNSASDSSITGSTALQGAVVVTTSLSTDNSPSSLSDGSYSDTSTIHIGKTATARIHVHNSRFVSNSAMRLATRACNVHFKFNSNSLRIPIVVVQLIAGLVSITGLQLAPSFESFIHLLAILPDVSFAFGCIFDASFYERLLFMTLMPLVPVIFLGCSWLWSMRRVHRLQETADRAPALAAHAESLRRHWTLFLAWTFFIYSTVSSTVFQTFACDKIEEWSSRPYNWYLRADYSITCYDQLYWCNFAYTAVMVLVYPIGIPALYAYVLHRKRCADQLERQYSDMSARGANTGSNGESSFIVASSFLWDQYTDEAYWWEPVECARRVLFTGFLVFIMPGTAGQAAVSVLLTFVAVVSFLAVQPYRQRARHYQYFLGALIVFLSSFNALLLKVDASSDNGQSQVIIGALLIVLSVVLIEIITIRGYIQQLLHQRTVLQMTIQHIIKGQIYCHRHQAKAQVV</sequence>
<protein>
    <recommendedName>
        <fullName evidence="4">Transmembrane protein</fullName>
    </recommendedName>
</protein>
<feature type="transmembrane region" description="Helical" evidence="1">
    <location>
        <begin position="411"/>
        <end position="433"/>
    </location>
</feature>
<feature type="transmembrane region" description="Helical" evidence="1">
    <location>
        <begin position="95"/>
        <end position="116"/>
    </location>
</feature>
<dbReference type="Proteomes" id="UP000664859">
    <property type="component" value="Unassembled WGS sequence"/>
</dbReference>
<feature type="transmembrane region" description="Helical" evidence="1">
    <location>
        <begin position="254"/>
        <end position="275"/>
    </location>
</feature>
<keyword evidence="1" id="KW-1133">Transmembrane helix</keyword>
<accession>A0A835ZAX5</accession>
<evidence type="ECO:0008006" key="4">
    <source>
        <dbReference type="Google" id="ProtNLM"/>
    </source>
</evidence>
<evidence type="ECO:0000313" key="3">
    <source>
        <dbReference type="Proteomes" id="UP000664859"/>
    </source>
</evidence>
<organism evidence="2 3">
    <name type="scientific">Tribonema minus</name>
    <dbReference type="NCBI Taxonomy" id="303371"/>
    <lineage>
        <taxon>Eukaryota</taxon>
        <taxon>Sar</taxon>
        <taxon>Stramenopiles</taxon>
        <taxon>Ochrophyta</taxon>
        <taxon>PX clade</taxon>
        <taxon>Xanthophyceae</taxon>
        <taxon>Tribonematales</taxon>
        <taxon>Tribonemataceae</taxon>
        <taxon>Tribonema</taxon>
    </lineage>
</organism>
<name>A0A835ZAX5_9STRA</name>
<keyword evidence="1" id="KW-0472">Membrane</keyword>
<dbReference type="PANTHER" id="PTHR11319:SF35">
    <property type="entry name" value="OUTER MEMBRANE PROTEIN PMPC-RELATED"/>
    <property type="match status" value="1"/>
</dbReference>
<feature type="transmembrane region" description="Helical" evidence="1">
    <location>
        <begin position="200"/>
        <end position="221"/>
    </location>
</feature>
<dbReference type="AlphaFoldDB" id="A0A835ZAX5"/>
<feature type="transmembrane region" description="Helical" evidence="1">
    <location>
        <begin position="296"/>
        <end position="315"/>
    </location>
</feature>
<feature type="transmembrane region" description="Helical" evidence="1">
    <location>
        <begin position="380"/>
        <end position="399"/>
    </location>
</feature>